<reference evidence="2 3" key="1">
    <citation type="submission" date="2024-08" db="EMBL/GenBank/DDBJ databases">
        <title>Gnathostoma spinigerum genome.</title>
        <authorList>
            <person name="Gonzalez-Bertolin B."/>
            <person name="Monzon S."/>
            <person name="Zaballos A."/>
            <person name="Jimenez P."/>
            <person name="Dekumyoy P."/>
            <person name="Varona S."/>
            <person name="Cuesta I."/>
            <person name="Sumanam S."/>
            <person name="Adisakwattana P."/>
            <person name="Gasser R.B."/>
            <person name="Hernandez-Gonzalez A."/>
            <person name="Young N.D."/>
            <person name="Perteguer M.J."/>
        </authorList>
    </citation>
    <scope>NUCLEOTIDE SEQUENCE [LARGE SCALE GENOMIC DNA]</scope>
    <source>
        <strain evidence="2">AL3</strain>
        <tissue evidence="2">Liver</tissue>
    </source>
</reference>
<feature type="compositionally biased region" description="Basic and acidic residues" evidence="1">
    <location>
        <begin position="22"/>
        <end position="35"/>
    </location>
</feature>
<feature type="compositionally biased region" description="Basic residues" evidence="1">
    <location>
        <begin position="40"/>
        <end position="51"/>
    </location>
</feature>
<organism evidence="2 3">
    <name type="scientific">Gnathostoma spinigerum</name>
    <dbReference type="NCBI Taxonomy" id="75299"/>
    <lineage>
        <taxon>Eukaryota</taxon>
        <taxon>Metazoa</taxon>
        <taxon>Ecdysozoa</taxon>
        <taxon>Nematoda</taxon>
        <taxon>Chromadorea</taxon>
        <taxon>Rhabditida</taxon>
        <taxon>Spirurina</taxon>
        <taxon>Gnathostomatomorpha</taxon>
        <taxon>Gnathostomatoidea</taxon>
        <taxon>Gnathostomatidae</taxon>
        <taxon>Gnathostoma</taxon>
    </lineage>
</organism>
<sequence>MKSKEKKKNGKVAEKAMGNEQGLHRLAADRGERGIGGRMMTRRRDHNRGCGRRSEGGREMGDVDSAEGFGGLW</sequence>
<accession>A0ABD6E9Z0</accession>
<comment type="caution">
    <text evidence="2">The sequence shown here is derived from an EMBL/GenBank/DDBJ whole genome shotgun (WGS) entry which is preliminary data.</text>
</comment>
<keyword evidence="3" id="KW-1185">Reference proteome</keyword>
<dbReference type="AlphaFoldDB" id="A0ABD6E9Z0"/>
<proteinExistence type="predicted"/>
<protein>
    <submittedName>
        <fullName evidence="2">Uncharacterized protein</fullName>
    </submittedName>
</protein>
<name>A0ABD6E9Z0_9BILA</name>
<dbReference type="Proteomes" id="UP001608902">
    <property type="component" value="Unassembled WGS sequence"/>
</dbReference>
<evidence type="ECO:0000313" key="2">
    <source>
        <dbReference type="EMBL" id="MFH4976865.1"/>
    </source>
</evidence>
<gene>
    <name evidence="2" type="ORF">AB6A40_003574</name>
</gene>
<dbReference type="EMBL" id="JBGFUD010001876">
    <property type="protein sequence ID" value="MFH4976865.1"/>
    <property type="molecule type" value="Genomic_DNA"/>
</dbReference>
<feature type="region of interest" description="Disordered" evidence="1">
    <location>
        <begin position="1"/>
        <end position="73"/>
    </location>
</feature>
<feature type="compositionally biased region" description="Basic and acidic residues" evidence="1">
    <location>
        <begin position="52"/>
        <end position="61"/>
    </location>
</feature>
<feature type="compositionally biased region" description="Basic residues" evidence="1">
    <location>
        <begin position="1"/>
        <end position="10"/>
    </location>
</feature>
<evidence type="ECO:0000256" key="1">
    <source>
        <dbReference type="SAM" id="MobiDB-lite"/>
    </source>
</evidence>
<evidence type="ECO:0000313" key="3">
    <source>
        <dbReference type="Proteomes" id="UP001608902"/>
    </source>
</evidence>